<organism evidence="1 2">
    <name type="scientific">Coemansia spiralis</name>
    <dbReference type="NCBI Taxonomy" id="417178"/>
    <lineage>
        <taxon>Eukaryota</taxon>
        <taxon>Fungi</taxon>
        <taxon>Fungi incertae sedis</taxon>
        <taxon>Zoopagomycota</taxon>
        <taxon>Kickxellomycotina</taxon>
        <taxon>Kickxellomycetes</taxon>
        <taxon>Kickxellales</taxon>
        <taxon>Kickxellaceae</taxon>
        <taxon>Coemansia</taxon>
    </lineage>
</organism>
<dbReference type="InterPro" id="IPR032675">
    <property type="entry name" value="LRR_dom_sf"/>
</dbReference>
<name>A0A9W8GKZ8_9FUNG</name>
<evidence type="ECO:0000313" key="2">
    <source>
        <dbReference type="Proteomes" id="UP001151516"/>
    </source>
</evidence>
<dbReference type="Proteomes" id="UP001151516">
    <property type="component" value="Unassembled WGS sequence"/>
</dbReference>
<dbReference type="SUPFAM" id="SSF52047">
    <property type="entry name" value="RNI-like"/>
    <property type="match status" value="1"/>
</dbReference>
<proteinExistence type="predicted"/>
<gene>
    <name evidence="1" type="ORF">IWW39_003531</name>
</gene>
<accession>A0A9W8GKZ8</accession>
<reference evidence="1" key="1">
    <citation type="submission" date="2022-07" db="EMBL/GenBank/DDBJ databases">
        <title>Phylogenomic reconstructions and comparative analyses of Kickxellomycotina fungi.</title>
        <authorList>
            <person name="Reynolds N.K."/>
            <person name="Stajich J.E."/>
            <person name="Barry K."/>
            <person name="Grigoriev I.V."/>
            <person name="Crous P."/>
            <person name="Smith M.E."/>
        </authorList>
    </citation>
    <scope>NUCLEOTIDE SEQUENCE</scope>
    <source>
        <strain evidence="1">CBS 109367</strain>
    </source>
</reference>
<dbReference type="OrthoDB" id="5589328at2759"/>
<keyword evidence="2" id="KW-1185">Reference proteome</keyword>
<sequence length="498" mass="55766">MRFACVFVEVSEICTYKGGPIVKFAPDTHSTHMAWTSNAELVILRNCMLNTKHMKIEMPLGITCDQLQSIVLGILNLDRVDWLKINTLSITYPSLFCGHCVELVAIDEQTVADVRRAVQYFGQNMRSIAELNLKGPTNRNARDLIYASFVSTYGGQLQVLRVGAPVALGFSHLPKIKVLDFALSLTVAPVIPSVCGETLKALKLNNVPRNFAWHYFRYDIYTRPIVFRRLTILHLSYDSDNNPATATNIHSRAASGAPNCDQLVFPVLKQLSIRNCTPDCDLLYAEAPFPELKSVHLSGSFNEISYCGCLKLSWVKDLHVDVHLSDTDEEAKVCNITNHFFSRVCIGRTATLRFSRGQFTLNPELIRWINLTRLEVHLIHYRALCRVIDRCPNITSVLISNLEFGADTVESLAADAFLFVSADPLVPWGAKLTEFDIISFGMERFCDAGAYGIQAFILKTGALMYLTVPEPVEPRIYAFISLFKESYPHLANIAVDSS</sequence>
<protein>
    <submittedName>
        <fullName evidence="1">Uncharacterized protein</fullName>
    </submittedName>
</protein>
<evidence type="ECO:0000313" key="1">
    <source>
        <dbReference type="EMBL" id="KAJ2686589.1"/>
    </source>
</evidence>
<comment type="caution">
    <text evidence="1">The sequence shown here is derived from an EMBL/GenBank/DDBJ whole genome shotgun (WGS) entry which is preliminary data.</text>
</comment>
<dbReference type="AlphaFoldDB" id="A0A9W8GKZ8"/>
<dbReference type="Gene3D" id="3.80.10.10">
    <property type="entry name" value="Ribonuclease Inhibitor"/>
    <property type="match status" value="1"/>
</dbReference>
<dbReference type="EMBL" id="JANBTX010000101">
    <property type="protein sequence ID" value="KAJ2686589.1"/>
    <property type="molecule type" value="Genomic_DNA"/>
</dbReference>